<proteinExistence type="predicted"/>
<sequence length="124" mass="13643">MEFRGAGDESLLWSGMCERFATLAQEARRYGRDAWWDRVVASSRRGSADVRDARALLADLAELRGHLLDFGGRDGEWPVTSARDAAHDAHACPTRLCRRRSVAPPGAPAPRCALLDRPMTDPLG</sequence>
<evidence type="ECO:0000313" key="3">
    <source>
        <dbReference type="Proteomes" id="UP001596220"/>
    </source>
</evidence>
<dbReference type="Proteomes" id="UP001596220">
    <property type="component" value="Unassembled WGS sequence"/>
</dbReference>
<comment type="caution">
    <text evidence="2">The sequence shown here is derived from an EMBL/GenBank/DDBJ whole genome shotgun (WGS) entry which is preliminary data.</text>
</comment>
<protein>
    <submittedName>
        <fullName evidence="2">Uncharacterized protein</fullName>
    </submittedName>
</protein>
<keyword evidence="3" id="KW-1185">Reference proteome</keyword>
<feature type="region of interest" description="Disordered" evidence="1">
    <location>
        <begin position="101"/>
        <end position="124"/>
    </location>
</feature>
<gene>
    <name evidence="2" type="ORF">ACFP3R_00955</name>
</gene>
<organism evidence="2 3">
    <name type="scientific">Saccharothrix lopnurensis</name>
    <dbReference type="NCBI Taxonomy" id="1670621"/>
    <lineage>
        <taxon>Bacteria</taxon>
        <taxon>Bacillati</taxon>
        <taxon>Actinomycetota</taxon>
        <taxon>Actinomycetes</taxon>
        <taxon>Pseudonocardiales</taxon>
        <taxon>Pseudonocardiaceae</taxon>
        <taxon>Saccharothrix</taxon>
    </lineage>
</organism>
<evidence type="ECO:0000256" key="1">
    <source>
        <dbReference type="SAM" id="MobiDB-lite"/>
    </source>
</evidence>
<accession>A0ABW1NXD4</accession>
<dbReference type="EMBL" id="JBHSQO010000001">
    <property type="protein sequence ID" value="MFC6087833.1"/>
    <property type="molecule type" value="Genomic_DNA"/>
</dbReference>
<reference evidence="3" key="1">
    <citation type="journal article" date="2019" name="Int. J. Syst. Evol. Microbiol.">
        <title>The Global Catalogue of Microorganisms (GCM) 10K type strain sequencing project: providing services to taxonomists for standard genome sequencing and annotation.</title>
        <authorList>
            <consortium name="The Broad Institute Genomics Platform"/>
            <consortium name="The Broad Institute Genome Sequencing Center for Infectious Disease"/>
            <person name="Wu L."/>
            <person name="Ma J."/>
        </authorList>
    </citation>
    <scope>NUCLEOTIDE SEQUENCE [LARGE SCALE GENOMIC DNA]</scope>
    <source>
        <strain evidence="3">CGMCC 4.7246</strain>
    </source>
</reference>
<name>A0ABW1NXD4_9PSEU</name>
<evidence type="ECO:0000313" key="2">
    <source>
        <dbReference type="EMBL" id="MFC6087833.1"/>
    </source>
</evidence>
<dbReference type="RefSeq" id="WP_380631787.1">
    <property type="nucleotide sequence ID" value="NZ_JBHSQO010000001.1"/>
</dbReference>